<comment type="caution">
    <text evidence="1">The sequence shown here is derived from an EMBL/GenBank/DDBJ whole genome shotgun (WGS) entry which is preliminary data.</text>
</comment>
<sequence length="108" mass="11842">MLHVQSSADSDELSPPLPKNMDLELRLLLTRDPPNGGLIDKAALERLPTREPQDSNEVEIGRFHGTDIVADGREVLKQVLKGLERRLAHPIVLGEKLRVVGATGHDPA</sequence>
<dbReference type="RefSeq" id="WP_272142667.1">
    <property type="nucleotide sequence ID" value="NZ_JAQNDM010000002.1"/>
</dbReference>
<organism evidence="1 2">
    <name type="scientific">Stigmatella ashevillensis</name>
    <dbReference type="NCBI Taxonomy" id="2995309"/>
    <lineage>
        <taxon>Bacteria</taxon>
        <taxon>Pseudomonadati</taxon>
        <taxon>Myxococcota</taxon>
        <taxon>Myxococcia</taxon>
        <taxon>Myxococcales</taxon>
        <taxon>Cystobacterineae</taxon>
        <taxon>Archangiaceae</taxon>
        <taxon>Stigmatella</taxon>
    </lineage>
</organism>
<reference evidence="1 2" key="1">
    <citation type="submission" date="2022-11" db="EMBL/GenBank/DDBJ databases">
        <title>Minimal conservation of predation-associated metabolite biosynthetic gene clusters underscores biosynthetic potential of Myxococcota including descriptions for ten novel species: Archangium lansinium sp. nov., Myxococcus landrumus sp. nov., Nannocystis bai.</title>
        <authorList>
            <person name="Ahearne A."/>
            <person name="Stevens C."/>
            <person name="Dowd S."/>
        </authorList>
    </citation>
    <scope>NUCLEOTIDE SEQUENCE [LARGE SCALE GENOMIC DNA]</scope>
    <source>
        <strain evidence="1 2">NCWAL01</strain>
    </source>
</reference>
<name>A0ABT5DG91_9BACT</name>
<evidence type="ECO:0000313" key="2">
    <source>
        <dbReference type="Proteomes" id="UP001221838"/>
    </source>
</evidence>
<dbReference type="Proteomes" id="UP001221838">
    <property type="component" value="Unassembled WGS sequence"/>
</dbReference>
<dbReference type="EMBL" id="JAQNDM010000002">
    <property type="protein sequence ID" value="MDC0712536.1"/>
    <property type="molecule type" value="Genomic_DNA"/>
</dbReference>
<protein>
    <submittedName>
        <fullName evidence="1">Uncharacterized protein</fullName>
    </submittedName>
</protein>
<accession>A0ABT5DG91</accession>
<gene>
    <name evidence="1" type="ORF">POL68_29000</name>
</gene>
<keyword evidence="2" id="KW-1185">Reference proteome</keyword>
<evidence type="ECO:0000313" key="1">
    <source>
        <dbReference type="EMBL" id="MDC0712536.1"/>
    </source>
</evidence>
<proteinExistence type="predicted"/>